<name>A0A229UX78_9BACL</name>
<reference evidence="1 2" key="1">
    <citation type="submission" date="2017-07" db="EMBL/GenBank/DDBJ databases">
        <title>Genome sequencing and assembly of Paenibacillus rigui.</title>
        <authorList>
            <person name="Mayilraj S."/>
        </authorList>
    </citation>
    <scope>NUCLEOTIDE SEQUENCE [LARGE SCALE GENOMIC DNA]</scope>
    <source>
        <strain evidence="1 2">JCM 16352</strain>
    </source>
</reference>
<keyword evidence="1" id="KW-0418">Kinase</keyword>
<keyword evidence="1" id="KW-0808">Transferase</keyword>
<gene>
    <name evidence="1" type="ORF">CF651_01810</name>
</gene>
<dbReference type="GO" id="GO:0016301">
    <property type="term" value="F:kinase activity"/>
    <property type="evidence" value="ECO:0007669"/>
    <property type="project" value="UniProtKB-KW"/>
</dbReference>
<dbReference type="OrthoDB" id="2407789at2"/>
<dbReference type="Pfam" id="PF08810">
    <property type="entry name" value="KapB"/>
    <property type="match status" value="1"/>
</dbReference>
<sequence length="132" mass="14904">MSDSVSLSIGSLVTAQYKTGEYIGEVVEQSSPSKAAVQILAVVKHPSQGDLHNPMNPNVPFFHQRRALAFREIALMPLYTIQPYEGDVPDYKTSLDRSLQEEMDAMKQSPYKEWAERCLEELVLLKQDYGLV</sequence>
<dbReference type="InterPro" id="IPR038080">
    <property type="entry name" value="KapB_sf"/>
</dbReference>
<dbReference type="SUPFAM" id="SSF141251">
    <property type="entry name" value="Kinase-associated protein B-like"/>
    <property type="match status" value="1"/>
</dbReference>
<evidence type="ECO:0000313" key="2">
    <source>
        <dbReference type="Proteomes" id="UP000215509"/>
    </source>
</evidence>
<organism evidence="1 2">
    <name type="scientific">Paenibacillus rigui</name>
    <dbReference type="NCBI Taxonomy" id="554312"/>
    <lineage>
        <taxon>Bacteria</taxon>
        <taxon>Bacillati</taxon>
        <taxon>Bacillota</taxon>
        <taxon>Bacilli</taxon>
        <taxon>Bacillales</taxon>
        <taxon>Paenibacillaceae</taxon>
        <taxon>Paenibacillus</taxon>
    </lineage>
</organism>
<dbReference type="SMART" id="SM01298">
    <property type="entry name" value="KapB"/>
    <property type="match status" value="1"/>
</dbReference>
<accession>A0A229UX78</accession>
<proteinExistence type="predicted"/>
<dbReference type="Proteomes" id="UP000215509">
    <property type="component" value="Unassembled WGS sequence"/>
</dbReference>
<dbReference type="Gene3D" id="2.30.30.430">
    <property type="entry name" value="Kinase associated protein B domain"/>
    <property type="match status" value="1"/>
</dbReference>
<dbReference type="RefSeq" id="WP_094013121.1">
    <property type="nucleotide sequence ID" value="NZ_NMQW01000002.1"/>
</dbReference>
<evidence type="ECO:0000313" key="1">
    <source>
        <dbReference type="EMBL" id="OXM87871.1"/>
    </source>
</evidence>
<comment type="caution">
    <text evidence="1">The sequence shown here is derived from an EMBL/GenBank/DDBJ whole genome shotgun (WGS) entry which is preliminary data.</text>
</comment>
<dbReference type="AlphaFoldDB" id="A0A229UX78"/>
<dbReference type="EMBL" id="NMQW01000002">
    <property type="protein sequence ID" value="OXM87871.1"/>
    <property type="molecule type" value="Genomic_DNA"/>
</dbReference>
<keyword evidence="2" id="KW-1185">Reference proteome</keyword>
<protein>
    <submittedName>
        <fullName evidence="1">Kinase</fullName>
    </submittedName>
</protein>
<dbReference type="InterPro" id="IPR014916">
    <property type="entry name" value="KapB"/>
</dbReference>